<evidence type="ECO:0000313" key="2">
    <source>
        <dbReference type="Proteomes" id="UP001433268"/>
    </source>
</evidence>
<evidence type="ECO:0000313" key="1">
    <source>
        <dbReference type="EMBL" id="KAK8090406.1"/>
    </source>
</evidence>
<dbReference type="GeneID" id="92042742"/>
<protein>
    <submittedName>
        <fullName evidence="1">Uncharacterized protein</fullName>
    </submittedName>
</protein>
<keyword evidence="2" id="KW-1185">Reference proteome</keyword>
<proteinExistence type="predicted"/>
<dbReference type="Proteomes" id="UP001433268">
    <property type="component" value="Unassembled WGS sequence"/>
</dbReference>
<organism evidence="1 2">
    <name type="scientific">Apiospora hydei</name>
    <dbReference type="NCBI Taxonomy" id="1337664"/>
    <lineage>
        <taxon>Eukaryota</taxon>
        <taxon>Fungi</taxon>
        <taxon>Dikarya</taxon>
        <taxon>Ascomycota</taxon>
        <taxon>Pezizomycotina</taxon>
        <taxon>Sordariomycetes</taxon>
        <taxon>Xylariomycetidae</taxon>
        <taxon>Amphisphaeriales</taxon>
        <taxon>Apiosporaceae</taxon>
        <taxon>Apiospora</taxon>
    </lineage>
</organism>
<sequence>MVLMTDVPVAQVLGDLADSIAGRNASVSLPGLLGLAGDVLGQGFQSSLEQLSKGFNLTLPPLLSPLGGVRVAVVGVVVKAVVGDCWVKEDSGGSLIS</sequence>
<gene>
    <name evidence="1" type="ORF">PG997_005367</name>
</gene>
<reference evidence="1 2" key="1">
    <citation type="submission" date="2023-01" db="EMBL/GenBank/DDBJ databases">
        <title>Analysis of 21 Apiospora genomes using comparative genomics revels a genus with tremendous synthesis potential of carbohydrate active enzymes and secondary metabolites.</title>
        <authorList>
            <person name="Sorensen T."/>
        </authorList>
    </citation>
    <scope>NUCLEOTIDE SEQUENCE [LARGE SCALE GENOMIC DNA]</scope>
    <source>
        <strain evidence="1 2">CBS 114990</strain>
    </source>
</reference>
<dbReference type="RefSeq" id="XP_066673300.1">
    <property type="nucleotide sequence ID" value="XM_066809682.1"/>
</dbReference>
<comment type="caution">
    <text evidence="1">The sequence shown here is derived from an EMBL/GenBank/DDBJ whole genome shotgun (WGS) entry which is preliminary data.</text>
</comment>
<dbReference type="EMBL" id="JAQQWN010000004">
    <property type="protein sequence ID" value="KAK8090406.1"/>
    <property type="molecule type" value="Genomic_DNA"/>
</dbReference>
<name>A0ABR1X4S3_9PEZI</name>
<accession>A0ABR1X4S3</accession>